<reference evidence="2 3" key="1">
    <citation type="submission" date="2019-05" db="EMBL/GenBank/DDBJ databases">
        <title>The compact genome of Giardia muris reveals important steps in the evolution of intestinal protozoan parasites.</title>
        <authorList>
            <person name="Xu F."/>
            <person name="Jimenez-Gonzalez A."/>
            <person name="Einarsson E."/>
            <person name="Astvaldsson A."/>
            <person name="Peirasmaki D."/>
            <person name="Eckmann L."/>
            <person name="Andersson J.O."/>
            <person name="Svard S.G."/>
            <person name="Jerlstrom-Hultqvist J."/>
        </authorList>
    </citation>
    <scope>NUCLEOTIDE SEQUENCE [LARGE SCALE GENOMIC DNA]</scope>
    <source>
        <strain evidence="2 3">Roberts-Thomson</strain>
    </source>
</reference>
<dbReference type="Proteomes" id="UP000315496">
    <property type="component" value="Chromosome 5"/>
</dbReference>
<feature type="compositionally biased region" description="Basic and acidic residues" evidence="1">
    <location>
        <begin position="64"/>
        <end position="73"/>
    </location>
</feature>
<name>A0A4Z1SL80_GIAMU</name>
<proteinExistence type="predicted"/>
<protein>
    <submittedName>
        <fullName evidence="2">Uncharacterized protein</fullName>
    </submittedName>
</protein>
<dbReference type="AlphaFoldDB" id="A0A4Z1SL80"/>
<keyword evidence="3" id="KW-1185">Reference proteome</keyword>
<accession>A0A4Z1SL80</accession>
<organism evidence="2 3">
    <name type="scientific">Giardia muris</name>
    <dbReference type="NCBI Taxonomy" id="5742"/>
    <lineage>
        <taxon>Eukaryota</taxon>
        <taxon>Metamonada</taxon>
        <taxon>Diplomonadida</taxon>
        <taxon>Hexamitidae</taxon>
        <taxon>Giardiinae</taxon>
        <taxon>Giardia</taxon>
    </lineage>
</organism>
<gene>
    <name evidence="2" type="ORF">GMRT_13286</name>
</gene>
<comment type="caution">
    <text evidence="2">The sequence shown here is derived from an EMBL/GenBank/DDBJ whole genome shotgun (WGS) entry which is preliminary data.</text>
</comment>
<evidence type="ECO:0000313" key="2">
    <source>
        <dbReference type="EMBL" id="TNJ26250.1"/>
    </source>
</evidence>
<dbReference type="VEuPathDB" id="GiardiaDB:GMRT_13286"/>
<feature type="compositionally biased region" description="Basic and acidic residues" evidence="1">
    <location>
        <begin position="80"/>
        <end position="92"/>
    </location>
</feature>
<evidence type="ECO:0000256" key="1">
    <source>
        <dbReference type="SAM" id="MobiDB-lite"/>
    </source>
</evidence>
<feature type="region of interest" description="Disordered" evidence="1">
    <location>
        <begin position="182"/>
        <end position="203"/>
    </location>
</feature>
<sequence>MISDRRRHISPRAQMTPLVLSAQASLGDSHIFSTPFDQTRDWDECPAAPSMIARTPARTPQMQHRRESRRDTDSELSTSSRKDLESSSERIPARKYNLGRARKSLRAQPYGHAAINAIGEANRHFPTFYPASARHRHKSLLFSLPLPFCVPGISTEGVHGQLSALLAQPYCVRLVRGMCTDVPGPSDGGEPSILPPPRLSSQDGRLEDQDLHTFTTVMSELDSLNSPVLRFDSVSEPELKSVALPKPEGECGLDELGLQGSMTVTCHLTTPNPTLSEPVHRLPDTAQMFMPMKVSWPRHRIGGILQVGDAVVARNPVTRAFESGTWCGNQTVEFRSGQRDVVTPLYRDATRLEEAYSASKAIALEGLSDPFLKTALYFSALSNRLSWMDTSADYDLIPITDSVIHPLRPLLTPSQADLLRTNVLLAFTVIRMNACS</sequence>
<dbReference type="EMBL" id="VDLU01000005">
    <property type="protein sequence ID" value="TNJ26250.1"/>
    <property type="molecule type" value="Genomic_DNA"/>
</dbReference>
<feature type="region of interest" description="Disordered" evidence="1">
    <location>
        <begin position="50"/>
        <end position="95"/>
    </location>
</feature>
<evidence type="ECO:0000313" key="3">
    <source>
        <dbReference type="Proteomes" id="UP000315496"/>
    </source>
</evidence>